<dbReference type="AlphaFoldDB" id="A0A6P7TXG2"/>
<organism evidence="2 3">
    <name type="scientific">Octopus sinensis</name>
    <name type="common">East Asian common octopus</name>
    <dbReference type="NCBI Taxonomy" id="2607531"/>
    <lineage>
        <taxon>Eukaryota</taxon>
        <taxon>Metazoa</taxon>
        <taxon>Spiralia</taxon>
        <taxon>Lophotrochozoa</taxon>
        <taxon>Mollusca</taxon>
        <taxon>Cephalopoda</taxon>
        <taxon>Coleoidea</taxon>
        <taxon>Octopodiformes</taxon>
        <taxon>Octopoda</taxon>
        <taxon>Incirrata</taxon>
        <taxon>Octopodidae</taxon>
        <taxon>Octopus</taxon>
    </lineage>
</organism>
<name>A0A6P7TXG2_9MOLL</name>
<dbReference type="RefSeq" id="XP_029654615.1">
    <property type="nucleotide sequence ID" value="XM_029798755.1"/>
</dbReference>
<evidence type="ECO:0000313" key="3">
    <source>
        <dbReference type="RefSeq" id="XP_029654615.1"/>
    </source>
</evidence>
<dbReference type="PANTHER" id="PTHR38681">
    <property type="entry name" value="RETROVIRUS-RELATED POL POLYPROTEIN FROM TRANSPOSON 412-LIKE PROTEIN-RELATED"/>
    <property type="match status" value="1"/>
</dbReference>
<gene>
    <name evidence="3" type="primary">LOC115228087</name>
</gene>
<feature type="compositionally biased region" description="Low complexity" evidence="1">
    <location>
        <begin position="110"/>
        <end position="123"/>
    </location>
</feature>
<keyword evidence="2" id="KW-1185">Reference proteome</keyword>
<accession>A0A6P7TXG2</accession>
<evidence type="ECO:0000313" key="2">
    <source>
        <dbReference type="Proteomes" id="UP000515154"/>
    </source>
</evidence>
<dbReference type="KEGG" id="osn:115228087"/>
<sequence>MTLPGTMLAPDNSSPPDPTSYVTRLRSYFSSLPPMHPRDQSIPSHVPLGIDKWTFVFVRDDSVKGPLVFPYKRPFRVLSRTPKTFSLDINSRTETVSVDRLKRAHFEVSTPFDDTPNTPTFDPLQPTTHPPTYAPLTTPSPTHPPSTPQLNTNTP</sequence>
<proteinExistence type="predicted"/>
<dbReference type="PANTHER" id="PTHR38681:SF1">
    <property type="entry name" value="RETROVIRUS-RELATED POL POLYPROTEIN FROM TRANSPOSON 412-LIKE PROTEIN"/>
    <property type="match status" value="1"/>
</dbReference>
<protein>
    <submittedName>
        <fullName evidence="3">Uncharacterized protein LOC115228087</fullName>
    </submittedName>
</protein>
<feature type="region of interest" description="Disordered" evidence="1">
    <location>
        <begin position="109"/>
        <end position="155"/>
    </location>
</feature>
<dbReference type="Proteomes" id="UP000515154">
    <property type="component" value="Unplaced"/>
</dbReference>
<evidence type="ECO:0000256" key="1">
    <source>
        <dbReference type="SAM" id="MobiDB-lite"/>
    </source>
</evidence>
<reference evidence="3" key="1">
    <citation type="submission" date="2025-08" db="UniProtKB">
        <authorList>
            <consortium name="RefSeq"/>
        </authorList>
    </citation>
    <scope>IDENTIFICATION</scope>
</reference>